<accession>A0A481ZDK7</accession>
<reference evidence="1" key="1">
    <citation type="journal article" date="2019" name="MBio">
        <title>Virus Genomes from Deep Sea Sediments Expand the Ocean Megavirome and Support Independent Origins of Viral Gigantism.</title>
        <authorList>
            <person name="Backstrom D."/>
            <person name="Yutin N."/>
            <person name="Jorgensen S.L."/>
            <person name="Dharamshi J."/>
            <person name="Homa F."/>
            <person name="Zaremba-Niedwiedzka K."/>
            <person name="Spang A."/>
            <person name="Wolf Y.I."/>
            <person name="Koonin E.V."/>
            <person name="Ettema T.J."/>
        </authorList>
    </citation>
    <scope>NUCLEOTIDE SEQUENCE</scope>
</reference>
<name>A0A481ZDK7_9VIRU</name>
<protein>
    <submittedName>
        <fullName evidence="1">Uncharacterized protein</fullName>
    </submittedName>
</protein>
<gene>
    <name evidence="1" type="ORF">LCPAC403_03640</name>
</gene>
<proteinExistence type="predicted"/>
<sequence>MTDHVEYEDGGDISELIFRNDLIIYLYEQGSELISKRVKYVWMSNKYMMLDDMYIHVLGKMTEDESPCWVYLHLPDRTIFHLNEVCKNKMEFSKHQDVVKYVKEKKPDGLVIVGRRHR</sequence>
<dbReference type="EMBL" id="MK500591">
    <property type="protein sequence ID" value="QBK93230.1"/>
    <property type="molecule type" value="Genomic_DNA"/>
</dbReference>
<evidence type="ECO:0000313" key="1">
    <source>
        <dbReference type="EMBL" id="QBK93230.1"/>
    </source>
</evidence>
<organism evidence="1">
    <name type="scientific">Pithovirus LCPAC403</name>
    <dbReference type="NCBI Taxonomy" id="2506596"/>
    <lineage>
        <taxon>Viruses</taxon>
        <taxon>Pithoviruses</taxon>
    </lineage>
</organism>